<protein>
    <submittedName>
        <fullName evidence="2">Uncharacterized protein</fullName>
    </submittedName>
</protein>
<reference evidence="2 3" key="1">
    <citation type="journal article" date="2019" name="Nat. Ecol. Evol.">
        <title>Megaphylogeny resolves global patterns of mushroom evolution.</title>
        <authorList>
            <person name="Varga T."/>
            <person name="Krizsan K."/>
            <person name="Foldi C."/>
            <person name="Dima B."/>
            <person name="Sanchez-Garcia M."/>
            <person name="Sanchez-Ramirez S."/>
            <person name="Szollosi G.J."/>
            <person name="Szarkandi J.G."/>
            <person name="Papp V."/>
            <person name="Albert L."/>
            <person name="Andreopoulos W."/>
            <person name="Angelini C."/>
            <person name="Antonin V."/>
            <person name="Barry K.W."/>
            <person name="Bougher N.L."/>
            <person name="Buchanan P."/>
            <person name="Buyck B."/>
            <person name="Bense V."/>
            <person name="Catcheside P."/>
            <person name="Chovatia M."/>
            <person name="Cooper J."/>
            <person name="Damon W."/>
            <person name="Desjardin D."/>
            <person name="Finy P."/>
            <person name="Geml J."/>
            <person name="Haridas S."/>
            <person name="Hughes K."/>
            <person name="Justo A."/>
            <person name="Karasinski D."/>
            <person name="Kautmanova I."/>
            <person name="Kiss B."/>
            <person name="Kocsube S."/>
            <person name="Kotiranta H."/>
            <person name="LaButti K.M."/>
            <person name="Lechner B.E."/>
            <person name="Liimatainen K."/>
            <person name="Lipzen A."/>
            <person name="Lukacs Z."/>
            <person name="Mihaltcheva S."/>
            <person name="Morgado L.N."/>
            <person name="Niskanen T."/>
            <person name="Noordeloos M.E."/>
            <person name="Ohm R.A."/>
            <person name="Ortiz-Santana B."/>
            <person name="Ovrebo C."/>
            <person name="Racz N."/>
            <person name="Riley R."/>
            <person name="Savchenko A."/>
            <person name="Shiryaev A."/>
            <person name="Soop K."/>
            <person name="Spirin V."/>
            <person name="Szebenyi C."/>
            <person name="Tomsovsky M."/>
            <person name="Tulloss R.E."/>
            <person name="Uehling J."/>
            <person name="Grigoriev I.V."/>
            <person name="Vagvolgyi C."/>
            <person name="Papp T."/>
            <person name="Martin F.M."/>
            <person name="Miettinen O."/>
            <person name="Hibbett D.S."/>
            <person name="Nagy L.G."/>
        </authorList>
    </citation>
    <scope>NUCLEOTIDE SEQUENCE [LARGE SCALE GENOMIC DNA]</scope>
    <source>
        <strain evidence="2 3">FP101781</strain>
    </source>
</reference>
<keyword evidence="3" id="KW-1185">Reference proteome</keyword>
<dbReference type="Proteomes" id="UP000298030">
    <property type="component" value="Unassembled WGS sequence"/>
</dbReference>
<evidence type="ECO:0000256" key="1">
    <source>
        <dbReference type="SAM" id="MobiDB-lite"/>
    </source>
</evidence>
<organism evidence="2 3">
    <name type="scientific">Coprinellus micaceus</name>
    <name type="common">Glistening ink-cap mushroom</name>
    <name type="synonym">Coprinus micaceus</name>
    <dbReference type="NCBI Taxonomy" id="71717"/>
    <lineage>
        <taxon>Eukaryota</taxon>
        <taxon>Fungi</taxon>
        <taxon>Dikarya</taxon>
        <taxon>Basidiomycota</taxon>
        <taxon>Agaricomycotina</taxon>
        <taxon>Agaricomycetes</taxon>
        <taxon>Agaricomycetidae</taxon>
        <taxon>Agaricales</taxon>
        <taxon>Agaricineae</taxon>
        <taxon>Psathyrellaceae</taxon>
        <taxon>Coprinellus</taxon>
    </lineage>
</organism>
<dbReference type="AlphaFoldDB" id="A0A4Y7SFK5"/>
<sequence>MYLSYDTTNWSPEGKGRARRALADINPNSYLQSSSQSTTDDPPHHTPLTPSITSSSIVGLASLASHPSIGPTPQPRINTLPTEILTSIFILCLPMRSDIPTSAVAPLLLCHVCDYWRRLAKATPFLWLDLDLGEVRPGIMRRRVVVRDDDDEEVMVNAYMAETLGDAPGTSTVDPTVTTNATSLLRDYSYSRLRTAQLKLHTLALPFIAEQFASLSHPLPLRSLKLDVSRFRWDVKTDWERRTRNWVVERLVPDPVSGETRRVTIHQYRYRNVSSSSIPGEEEEGYYYELISARDVLESVLFAGGGFVAESVGRLDVSIDDLDDLPRVQVRASPLPYATIPPFIPGTFIPTLSSSTSSPLPVLTTSYTFVSLHTLTLTLPHLTLPEFDFTLTGQWNPLYQQLRGVVDSARRKWGFLRDALDSRSPGSDIPIDSGGGGRPLEGYALAFCHPRIVPNLRKVEVDAPWAALVPGSYTSPSSRRRGQHSDALPPSSGLANLVALYTGLLRTHAWTGFDALSIVPYAQLTELTIVEARPVPAWLLRALLVECVALKVGRVGIVKFTPPPPSTSLGAGGIGIIGGGLPLGGGVDVNVNGAGAAADEDLGMNAECYRAFGGDPRSTCAVYPSTRSSA</sequence>
<dbReference type="OrthoDB" id="3069564at2759"/>
<dbReference type="EMBL" id="QPFP01000145">
    <property type="protein sequence ID" value="TEB20275.1"/>
    <property type="molecule type" value="Genomic_DNA"/>
</dbReference>
<evidence type="ECO:0000313" key="3">
    <source>
        <dbReference type="Proteomes" id="UP000298030"/>
    </source>
</evidence>
<proteinExistence type="predicted"/>
<accession>A0A4Y7SFK5</accession>
<gene>
    <name evidence="2" type="ORF">FA13DRAFT_243672</name>
</gene>
<dbReference type="Gene3D" id="1.20.1280.50">
    <property type="match status" value="1"/>
</dbReference>
<comment type="caution">
    <text evidence="2">The sequence shown here is derived from an EMBL/GenBank/DDBJ whole genome shotgun (WGS) entry which is preliminary data.</text>
</comment>
<evidence type="ECO:0000313" key="2">
    <source>
        <dbReference type="EMBL" id="TEB20275.1"/>
    </source>
</evidence>
<feature type="region of interest" description="Disordered" evidence="1">
    <location>
        <begin position="29"/>
        <end position="51"/>
    </location>
</feature>
<name>A0A4Y7SFK5_COPMI</name>